<feature type="transmembrane region" description="Helical" evidence="2">
    <location>
        <begin position="129"/>
        <end position="153"/>
    </location>
</feature>
<feature type="transmembrane region" description="Helical" evidence="2">
    <location>
        <begin position="672"/>
        <end position="693"/>
    </location>
</feature>
<feature type="compositionally biased region" description="Low complexity" evidence="1">
    <location>
        <begin position="629"/>
        <end position="639"/>
    </location>
</feature>
<keyword evidence="2" id="KW-0812">Transmembrane</keyword>
<dbReference type="EMBL" id="CP013200">
    <property type="protein sequence ID" value="ALO67814.1"/>
    <property type="molecule type" value="Genomic_DNA"/>
</dbReference>
<dbReference type="InterPro" id="IPR021878">
    <property type="entry name" value="TgpA_N"/>
</dbReference>
<dbReference type="InterPro" id="IPR038765">
    <property type="entry name" value="Papain-like_cys_pep_sf"/>
</dbReference>
<dbReference type="InterPro" id="IPR002931">
    <property type="entry name" value="Transglutaminase-like"/>
</dbReference>
<evidence type="ECO:0000313" key="4">
    <source>
        <dbReference type="EMBL" id="ALO67814.1"/>
    </source>
</evidence>
<keyword evidence="2" id="KW-1133">Transmembrane helix</keyword>
<dbReference type="Pfam" id="PF11992">
    <property type="entry name" value="TgpA_N"/>
    <property type="match status" value="1"/>
</dbReference>
<dbReference type="AlphaFoldDB" id="A0A0S2M2K8"/>
<gene>
    <name evidence="4" type="ORF">AS189_16655</name>
</gene>
<sequence>MTLQQGGGTPEKNPDRKAPDQGSPARAQSGQGNASQSKPGQNNSGQGNGAGWPRRAEPARTRLGAARTGPARWILALTIFAAVMGSSLALKGVIVNFGWFPRASFVVAATLLLPALLRRYPGLSSFAPLGALAGWLLSLTMVFFPTTAVLGFIPTLDTLRAAQLIAAEASSVIMGNLAPVPAVLPMVFLVSAGLGFTALLIDTLAITVTMPAASSLGLILIMLPSALMTETGLGTLAFVGAGAGFLLIVGCCRWYAPEGKIRAHASYLPSGTLTRALALGAAVVLMMSVVPAVLPGFNQGAFTQGTRLNQQSGNVSLDPMISLGENLRQQSGEVQLTYLSNTSTGQYIRVNTLEDFTGKSWRPSPLPTGLEPGLASLAPAQEANPGIPRTETLTVITTEGLRSEWLPAPAGTVSVEELGGNWRWNPATATIKGAGSTTSNKSYVVRSEVPELTPARLGLATGKPRSSLDKIFTTLPADVPKIVKDTAKSVAGSAATPFGQAMALQNYLRSDAFTYSLDTPAEDGYDGSGMEVLAAFLKTKSGYCVHFSAAMAVMARELGIPARIAVGYAPGAVTTDVAERDGVSLFGYRATGRDAHAWPELYFEGLGWVPFEPTPSRGSVPEYEQEADSSVPLASAAPAPSSTATLTATATASATTAVAGPGTAGQPANWRAWLLGIGAGMLVVLLLMTPGWARNNVRRRRLARVRTPATARVSGTTSATGTTGTTSATGTSAASTTGTSAASTTRTGVPPAVLAWRELMDTAIDFGYAPDPARTPALHAEHIATMLGATAPAAVALLRRAYEEDVYGAGASHAGGTLSADAASKSPASTAEVPAGRDDLADAVEIVAARLQSRATLWRRIRARWVPASLFRR</sequence>
<feature type="region of interest" description="Disordered" evidence="1">
    <location>
        <begin position="703"/>
        <end position="747"/>
    </location>
</feature>
<dbReference type="Proteomes" id="UP000059574">
    <property type="component" value="Chromosome"/>
</dbReference>
<keyword evidence="2" id="KW-0472">Membrane</keyword>
<evidence type="ECO:0000256" key="2">
    <source>
        <dbReference type="SAM" id="Phobius"/>
    </source>
</evidence>
<name>A0A0S2M2K8_9MICC</name>
<dbReference type="RefSeq" id="WP_062291401.1">
    <property type="nucleotide sequence ID" value="NZ_CP013200.1"/>
</dbReference>
<reference evidence="5" key="1">
    <citation type="submission" date="2015-11" db="EMBL/GenBank/DDBJ databases">
        <authorList>
            <person name="Kumar R."/>
            <person name="Singh D."/>
            <person name="Swarnkar M.K."/>
            <person name="Singh A.K."/>
            <person name="Kumar S."/>
        </authorList>
    </citation>
    <scope>NUCLEOTIDE SEQUENCE [LARGE SCALE GENOMIC DNA]</scope>
    <source>
        <strain evidence="5">ERGS4:06</strain>
    </source>
</reference>
<dbReference type="SMART" id="SM00460">
    <property type="entry name" value="TGc"/>
    <property type="match status" value="1"/>
</dbReference>
<dbReference type="InterPro" id="IPR052901">
    <property type="entry name" value="Bact_TGase-like"/>
</dbReference>
<accession>A0A0S2M2K8</accession>
<reference evidence="4 5" key="2">
    <citation type="journal article" date="2016" name="J. Biotechnol.">
        <title>Complete genome sequence of Arthrobacter alpinus ERGS4:06, a yellow pigmented bacterium tolerant to cold and radiations isolated from Sikkim Himalaya.</title>
        <authorList>
            <person name="Kumar R."/>
            <person name="Singh D."/>
            <person name="Swarnkar M.K."/>
            <person name="Singh A.K."/>
            <person name="Kumar S."/>
        </authorList>
    </citation>
    <scope>NUCLEOTIDE SEQUENCE [LARGE SCALE GENOMIC DNA]</scope>
    <source>
        <strain evidence="4 5">ERGS4:06</strain>
    </source>
</reference>
<dbReference type="OrthoDB" id="9804023at2"/>
<evidence type="ECO:0000256" key="1">
    <source>
        <dbReference type="SAM" id="MobiDB-lite"/>
    </source>
</evidence>
<feature type="transmembrane region" description="Helical" evidence="2">
    <location>
        <begin position="73"/>
        <end position="93"/>
    </location>
</feature>
<dbReference type="Pfam" id="PF01841">
    <property type="entry name" value="Transglut_core"/>
    <property type="match status" value="1"/>
</dbReference>
<organism evidence="4 5">
    <name type="scientific">Arthrobacter alpinus</name>
    <dbReference type="NCBI Taxonomy" id="656366"/>
    <lineage>
        <taxon>Bacteria</taxon>
        <taxon>Bacillati</taxon>
        <taxon>Actinomycetota</taxon>
        <taxon>Actinomycetes</taxon>
        <taxon>Micrococcales</taxon>
        <taxon>Micrococcaceae</taxon>
        <taxon>Arthrobacter</taxon>
    </lineage>
</organism>
<evidence type="ECO:0000259" key="3">
    <source>
        <dbReference type="SMART" id="SM00460"/>
    </source>
</evidence>
<feature type="transmembrane region" description="Helical" evidence="2">
    <location>
        <begin position="208"/>
        <end position="227"/>
    </location>
</feature>
<feature type="transmembrane region" description="Helical" evidence="2">
    <location>
        <begin position="182"/>
        <end position="201"/>
    </location>
</feature>
<dbReference type="PANTHER" id="PTHR42736">
    <property type="entry name" value="PROTEIN-GLUTAMINE GAMMA-GLUTAMYLTRANSFERASE"/>
    <property type="match status" value="1"/>
</dbReference>
<feature type="compositionally biased region" description="Low complexity" evidence="1">
    <location>
        <begin position="705"/>
        <end position="747"/>
    </location>
</feature>
<feature type="transmembrane region" description="Helical" evidence="2">
    <location>
        <begin position="276"/>
        <end position="297"/>
    </location>
</feature>
<feature type="region of interest" description="Disordered" evidence="1">
    <location>
        <begin position="617"/>
        <end position="639"/>
    </location>
</feature>
<feature type="region of interest" description="Disordered" evidence="1">
    <location>
        <begin position="1"/>
        <end position="55"/>
    </location>
</feature>
<dbReference type="PANTHER" id="PTHR42736:SF1">
    <property type="entry name" value="PROTEIN-GLUTAMINE GAMMA-GLUTAMYLTRANSFERASE"/>
    <property type="match status" value="1"/>
</dbReference>
<feature type="transmembrane region" description="Helical" evidence="2">
    <location>
        <begin position="233"/>
        <end position="256"/>
    </location>
</feature>
<evidence type="ECO:0000313" key="5">
    <source>
        <dbReference type="Proteomes" id="UP000059574"/>
    </source>
</evidence>
<dbReference type="Gene3D" id="3.10.620.30">
    <property type="match status" value="1"/>
</dbReference>
<feature type="compositionally biased region" description="Low complexity" evidence="1">
    <location>
        <begin position="35"/>
        <end position="45"/>
    </location>
</feature>
<dbReference type="SUPFAM" id="SSF54001">
    <property type="entry name" value="Cysteine proteinases"/>
    <property type="match status" value="1"/>
</dbReference>
<proteinExistence type="predicted"/>
<protein>
    <recommendedName>
        <fullName evidence="3">Transglutaminase-like domain-containing protein</fullName>
    </recommendedName>
</protein>
<feature type="domain" description="Transglutaminase-like" evidence="3">
    <location>
        <begin position="536"/>
        <end position="615"/>
    </location>
</feature>